<evidence type="ECO:0000313" key="1">
    <source>
        <dbReference type="EMBL" id="KAJ3262608.1"/>
    </source>
</evidence>
<evidence type="ECO:0000313" key="2">
    <source>
        <dbReference type="Proteomes" id="UP001210925"/>
    </source>
</evidence>
<keyword evidence="2" id="KW-1185">Reference proteome</keyword>
<sequence>MFKIPPQSNPTLTSLQDKGVIVHRQSDIVESGIYELTFNPNVPFVDIPLKPQLSKTVQTISISTQTITSTSQVIQSQDSLPLKPKIMKECTDRMLQLIASIPPRYILYNKLLSAQIDSTLEEVESLTKYLRYLHADYTLDQELDQGLKVSLFATFLQYRILNMLHDIWKKVWTRFSPPMRVFSVSKIHQLHTLDQAEDLLNRLCMWRRMMNQSDWNKIKGYCSQHIKGKKKAKILLPDRLVSDEHAGDYIQLTTERPKIQTESNSKAVLDQFRLTFLKESGRREAYTVKELKNIMNDLLASNASISSTHFPCDYIEREITREFLLFE</sequence>
<dbReference type="AlphaFoldDB" id="A0AAD5UPX9"/>
<comment type="caution">
    <text evidence="1">The sequence shown here is derived from an EMBL/GenBank/DDBJ whole genome shotgun (WGS) entry which is preliminary data.</text>
</comment>
<proteinExistence type="predicted"/>
<accession>A0AAD5UPX9</accession>
<reference evidence="1" key="1">
    <citation type="submission" date="2020-05" db="EMBL/GenBank/DDBJ databases">
        <title>Phylogenomic resolution of chytrid fungi.</title>
        <authorList>
            <person name="Stajich J.E."/>
            <person name="Amses K."/>
            <person name="Simmons R."/>
            <person name="Seto K."/>
            <person name="Myers J."/>
            <person name="Bonds A."/>
            <person name="Quandt C.A."/>
            <person name="Barry K."/>
            <person name="Liu P."/>
            <person name="Grigoriev I."/>
            <person name="Longcore J.E."/>
            <person name="James T.Y."/>
        </authorList>
    </citation>
    <scope>NUCLEOTIDE SEQUENCE</scope>
    <source>
        <strain evidence="1">PLAUS21</strain>
    </source>
</reference>
<dbReference type="Proteomes" id="UP001210925">
    <property type="component" value="Unassembled WGS sequence"/>
</dbReference>
<dbReference type="EMBL" id="JADGKB010000001">
    <property type="protein sequence ID" value="KAJ3262608.1"/>
    <property type="molecule type" value="Genomic_DNA"/>
</dbReference>
<organism evidence="1 2">
    <name type="scientific">Boothiomyces macroporosus</name>
    <dbReference type="NCBI Taxonomy" id="261099"/>
    <lineage>
        <taxon>Eukaryota</taxon>
        <taxon>Fungi</taxon>
        <taxon>Fungi incertae sedis</taxon>
        <taxon>Chytridiomycota</taxon>
        <taxon>Chytridiomycota incertae sedis</taxon>
        <taxon>Chytridiomycetes</taxon>
        <taxon>Rhizophydiales</taxon>
        <taxon>Terramycetaceae</taxon>
        <taxon>Boothiomyces</taxon>
    </lineage>
</organism>
<gene>
    <name evidence="1" type="ORF">HK103_000137</name>
</gene>
<protein>
    <submittedName>
        <fullName evidence="1">Uncharacterized protein</fullName>
    </submittedName>
</protein>
<name>A0AAD5UPX9_9FUNG</name>